<name>A0ABR2MU90_9ASPA</name>
<comment type="caution">
    <text evidence="1">The sequence shown here is derived from an EMBL/GenBank/DDBJ whole genome shotgun (WGS) entry which is preliminary data.</text>
</comment>
<evidence type="ECO:0000313" key="2">
    <source>
        <dbReference type="Proteomes" id="UP001412067"/>
    </source>
</evidence>
<evidence type="ECO:0008006" key="3">
    <source>
        <dbReference type="Google" id="ProtNLM"/>
    </source>
</evidence>
<evidence type="ECO:0000313" key="1">
    <source>
        <dbReference type="EMBL" id="KAK8967417.1"/>
    </source>
</evidence>
<keyword evidence="2" id="KW-1185">Reference proteome</keyword>
<protein>
    <recommendedName>
        <fullName evidence="3">DUF674 family protein</fullName>
    </recommendedName>
</protein>
<dbReference type="Proteomes" id="UP001412067">
    <property type="component" value="Unassembled WGS sequence"/>
</dbReference>
<organism evidence="1 2">
    <name type="scientific">Platanthera guangdongensis</name>
    <dbReference type="NCBI Taxonomy" id="2320717"/>
    <lineage>
        <taxon>Eukaryota</taxon>
        <taxon>Viridiplantae</taxon>
        <taxon>Streptophyta</taxon>
        <taxon>Embryophyta</taxon>
        <taxon>Tracheophyta</taxon>
        <taxon>Spermatophyta</taxon>
        <taxon>Magnoliopsida</taxon>
        <taxon>Liliopsida</taxon>
        <taxon>Asparagales</taxon>
        <taxon>Orchidaceae</taxon>
        <taxon>Orchidoideae</taxon>
        <taxon>Orchideae</taxon>
        <taxon>Orchidinae</taxon>
        <taxon>Platanthera</taxon>
    </lineage>
</organism>
<dbReference type="PANTHER" id="PTHR33103">
    <property type="entry name" value="OS01G0153900 PROTEIN"/>
    <property type="match status" value="1"/>
</dbReference>
<dbReference type="InterPro" id="IPR007750">
    <property type="entry name" value="DUF674"/>
</dbReference>
<dbReference type="Pfam" id="PF05056">
    <property type="entry name" value="DUF674"/>
    <property type="match status" value="1"/>
</dbReference>
<sequence>MAKPVTLNLFVDKSCNRLIFAESDGDFVDILLSFLTLPLASILRLTKQSFGSMNNLLESVDNLDSVCFSSEACRSMLLCPSNSASHLLTSLPIEYDNLLRLYYTCSCSSSWSNQHLSFYANTHCPRGGLMNKKLEFLADDAPSTNAYSSVFFNCASKFIISDDLLVSQFSVEFCIEQLSKLDINQMCSLESVSVDVTAEKIVELLKRLLVSDTPLTDVFLCDLKEKDKLQLIQQPLPAKCDETKMTPAASARKISLKLHVKEDEETALFAEAAEDFVELLFGFLTYPMGAVIKKLGGRSDIRCMDNLYNNVEALKAANCFWNNELIEKLLNPKLPPFFNTKNQLIKLDEETQTQNYFTCSIVSCQYSSKVGNKVCTYQHYKDGKCRQLILTDPKCGSNDDPSTGGYMRISGYIVKEDLVIRQPSSHMVIAGILRKDGARQGIYALRGIHARNVEIGEHEALALLRASITSKNVLTDALLGVKRGKH</sequence>
<gene>
    <name evidence="1" type="ORF">KSP40_PGU009804</name>
</gene>
<proteinExistence type="predicted"/>
<dbReference type="PANTHER" id="PTHR33103:SF27">
    <property type="entry name" value="OS04G0594700 PROTEIN"/>
    <property type="match status" value="1"/>
</dbReference>
<dbReference type="EMBL" id="JBBWWR010000005">
    <property type="protein sequence ID" value="KAK8967417.1"/>
    <property type="molecule type" value="Genomic_DNA"/>
</dbReference>
<reference evidence="1 2" key="1">
    <citation type="journal article" date="2022" name="Nat. Plants">
        <title>Genomes of leafy and leafless Platanthera orchids illuminate the evolution of mycoheterotrophy.</title>
        <authorList>
            <person name="Li M.H."/>
            <person name="Liu K.W."/>
            <person name="Li Z."/>
            <person name="Lu H.C."/>
            <person name="Ye Q.L."/>
            <person name="Zhang D."/>
            <person name="Wang J.Y."/>
            <person name="Li Y.F."/>
            <person name="Zhong Z.M."/>
            <person name="Liu X."/>
            <person name="Yu X."/>
            <person name="Liu D.K."/>
            <person name="Tu X.D."/>
            <person name="Liu B."/>
            <person name="Hao Y."/>
            <person name="Liao X.Y."/>
            <person name="Jiang Y.T."/>
            <person name="Sun W.H."/>
            <person name="Chen J."/>
            <person name="Chen Y.Q."/>
            <person name="Ai Y."/>
            <person name="Zhai J.W."/>
            <person name="Wu S.S."/>
            <person name="Zhou Z."/>
            <person name="Hsiao Y.Y."/>
            <person name="Wu W.L."/>
            <person name="Chen Y.Y."/>
            <person name="Lin Y.F."/>
            <person name="Hsu J.L."/>
            <person name="Li C.Y."/>
            <person name="Wang Z.W."/>
            <person name="Zhao X."/>
            <person name="Zhong W.Y."/>
            <person name="Ma X.K."/>
            <person name="Ma L."/>
            <person name="Huang J."/>
            <person name="Chen G.Z."/>
            <person name="Huang M.Z."/>
            <person name="Huang L."/>
            <person name="Peng D.H."/>
            <person name="Luo Y.B."/>
            <person name="Zou S.Q."/>
            <person name="Chen S.P."/>
            <person name="Lan S."/>
            <person name="Tsai W.C."/>
            <person name="Van de Peer Y."/>
            <person name="Liu Z.J."/>
        </authorList>
    </citation>
    <scope>NUCLEOTIDE SEQUENCE [LARGE SCALE GENOMIC DNA]</scope>
    <source>
        <strain evidence="1">Lor288</strain>
    </source>
</reference>
<accession>A0ABR2MU90</accession>